<evidence type="ECO:0000313" key="2">
    <source>
        <dbReference type="RefSeq" id="XP_017036673.2"/>
    </source>
</evidence>
<dbReference type="GO" id="GO:0005615">
    <property type="term" value="C:extracellular space"/>
    <property type="evidence" value="ECO:0007669"/>
    <property type="project" value="TreeGrafter"/>
</dbReference>
<dbReference type="Gene3D" id="3.15.10.30">
    <property type="entry name" value="Haemolymph juvenile hormone binding protein"/>
    <property type="match status" value="1"/>
</dbReference>
<dbReference type="OrthoDB" id="7419171at2759"/>
<dbReference type="PANTHER" id="PTHR11008">
    <property type="entry name" value="PROTEIN TAKEOUT-LIKE PROTEIN"/>
    <property type="match status" value="1"/>
</dbReference>
<dbReference type="PANTHER" id="PTHR11008:SF32">
    <property type="entry name" value="CIRCADIAN CLOCK-CONTROLLED PROTEIN DAYWAKE-RELATED"/>
    <property type="match status" value="1"/>
</dbReference>
<accession>A0A6P4JPE1</accession>
<protein>
    <submittedName>
        <fullName evidence="2">Protein takeout</fullName>
    </submittedName>
</protein>
<evidence type="ECO:0000313" key="1">
    <source>
        <dbReference type="Proteomes" id="UP001652661"/>
    </source>
</evidence>
<proteinExistence type="predicted"/>
<dbReference type="GeneID" id="108084822"/>
<keyword evidence="1" id="KW-1185">Reference proteome</keyword>
<dbReference type="Proteomes" id="UP001652661">
    <property type="component" value="Chromosome 3R"/>
</dbReference>
<gene>
    <name evidence="2" type="primary">LOC108084822</name>
</gene>
<dbReference type="SMART" id="SM00700">
    <property type="entry name" value="JHBP"/>
    <property type="match status" value="1"/>
</dbReference>
<dbReference type="InterPro" id="IPR038606">
    <property type="entry name" value="To_sf"/>
</dbReference>
<reference evidence="2" key="1">
    <citation type="submission" date="2025-08" db="UniProtKB">
        <authorList>
            <consortium name="RefSeq"/>
        </authorList>
    </citation>
    <scope>IDENTIFICATION</scope>
    <source>
        <strain evidence="2">14028-0561.14</strain>
        <tissue evidence="2">Whole fly</tissue>
    </source>
</reference>
<dbReference type="AlphaFoldDB" id="A0A6P4JPE1"/>
<dbReference type="Pfam" id="PF06585">
    <property type="entry name" value="JHBP"/>
    <property type="match status" value="1"/>
</dbReference>
<sequence>MQMERVELGTGSRASRSHSQVPVVFPPRVFKCEQTAGGTGGALGILVAETNHIGMRDIFISLLCLQFFVALQGQILPKDIKKCRFGESECIVESINAVIKKFPRGIPALGLKPIDVVDIRNSKFWNDEKVGAFWLDFDLFNQVNYGFENTTITKVSGFDENPTSSLIEIHGRIPSLIHKGSYFSQGRVWIIELNSTGESFSDFQNFRFVLKLKVIMEYRNNKRYLKIYEMTPFVNMDRWVFWLDNFFESNTDLTIAINQVFNLHWVEFWNELEPTNLKIFASVFRDIFEDVFHKVSYDDMFLPVYKESEVND</sequence>
<name>A0A6P4JPE1_DROKI</name>
<dbReference type="RefSeq" id="XP_017036673.2">
    <property type="nucleotide sequence ID" value="XM_017181184.3"/>
</dbReference>
<organism evidence="1 2">
    <name type="scientific">Drosophila kikkawai</name>
    <name type="common">Fruit fly</name>
    <dbReference type="NCBI Taxonomy" id="30033"/>
    <lineage>
        <taxon>Eukaryota</taxon>
        <taxon>Metazoa</taxon>
        <taxon>Ecdysozoa</taxon>
        <taxon>Arthropoda</taxon>
        <taxon>Hexapoda</taxon>
        <taxon>Insecta</taxon>
        <taxon>Pterygota</taxon>
        <taxon>Neoptera</taxon>
        <taxon>Endopterygota</taxon>
        <taxon>Diptera</taxon>
        <taxon>Brachycera</taxon>
        <taxon>Muscomorpha</taxon>
        <taxon>Ephydroidea</taxon>
        <taxon>Drosophilidae</taxon>
        <taxon>Drosophila</taxon>
        <taxon>Sophophora</taxon>
    </lineage>
</organism>
<dbReference type="GO" id="GO:0007623">
    <property type="term" value="P:circadian rhythm"/>
    <property type="evidence" value="ECO:0007669"/>
    <property type="project" value="UniProtKB-ARBA"/>
</dbReference>
<dbReference type="InterPro" id="IPR010562">
    <property type="entry name" value="Haemolymph_juvenile_hormone-bd"/>
</dbReference>